<reference evidence="3" key="1">
    <citation type="submission" date="2023-07" db="EMBL/GenBank/DDBJ databases">
        <title>A chromosome-level genome assembly of Lolium multiflorum.</title>
        <authorList>
            <person name="Chen Y."/>
            <person name="Copetti D."/>
            <person name="Kolliker R."/>
            <person name="Studer B."/>
        </authorList>
    </citation>
    <scope>NUCLEOTIDE SEQUENCE</scope>
    <source>
        <strain evidence="3">02402/16</strain>
        <tissue evidence="3">Leaf</tissue>
    </source>
</reference>
<dbReference type="AlphaFoldDB" id="A0AAD8QNL4"/>
<dbReference type="Gene3D" id="1.20.1280.50">
    <property type="match status" value="1"/>
</dbReference>
<evidence type="ECO:0000313" key="4">
    <source>
        <dbReference type="Proteomes" id="UP001231189"/>
    </source>
</evidence>
<dbReference type="PROSITE" id="PS50181">
    <property type="entry name" value="FBOX"/>
    <property type="match status" value="1"/>
</dbReference>
<organism evidence="3 4">
    <name type="scientific">Lolium multiflorum</name>
    <name type="common">Italian ryegrass</name>
    <name type="synonym">Lolium perenne subsp. multiflorum</name>
    <dbReference type="NCBI Taxonomy" id="4521"/>
    <lineage>
        <taxon>Eukaryota</taxon>
        <taxon>Viridiplantae</taxon>
        <taxon>Streptophyta</taxon>
        <taxon>Embryophyta</taxon>
        <taxon>Tracheophyta</taxon>
        <taxon>Spermatophyta</taxon>
        <taxon>Magnoliopsida</taxon>
        <taxon>Liliopsida</taxon>
        <taxon>Poales</taxon>
        <taxon>Poaceae</taxon>
        <taxon>BOP clade</taxon>
        <taxon>Pooideae</taxon>
        <taxon>Poodae</taxon>
        <taxon>Poeae</taxon>
        <taxon>Poeae Chloroplast Group 2 (Poeae type)</taxon>
        <taxon>Loliodinae</taxon>
        <taxon>Loliinae</taxon>
        <taxon>Lolium</taxon>
    </lineage>
</organism>
<dbReference type="Proteomes" id="UP001231189">
    <property type="component" value="Unassembled WGS sequence"/>
</dbReference>
<sequence>MARGLGDGDLPDDVLTEVFSYLPAKSAGRFRALSRSWRATLSSMTFAHLHLQRTTKPGEIKVFFSLPDGTSEEESSHGNAPEEESCNDDGTPEEEDGSCDDGIEEPYFYAWQPGGAVKKLAPNYLGLGTPLTRPLHGLVLMRNTRYHVVNPSTGAALALPDSSNPSAKQIRRPLWYYLKHVAYGLGYCAVTGDYKAVRIFSNEASHEFTQILCEVFVLGKLAYWRYPAQDPPVCVIKEENPGVFLSGYLHFLCLDGEIIAFDITAETFGSVLPPPYLEDAGPIIKMTELNGCLCVCHGELGYSDKEYHIWVLTNYKEGEWEQIYRFDPTYWAEPDWTQLDCSWIAPLCMYTSEDGTKKIMFDTGNCKVFTMDVMNGNTPEILFNPDDTMVGRFEDFTEPRLGLFEESLVPVGCTIEEMVLSCPKTKAWFDILKWMPTRHVADLSLVCRGWHAMVKDDNFVRSHVAHANLNKSPRIMMIQDTLVKRCCNLEDVINGTEGCQLSLHLVCSQPCHGLNAGTHHSHSFVYNPVGGHGENIMLDGVDDVDDLDDVYDGADNVDDVDDADDGVDNVDDVDDGVDNVDDVDNGMFFAGQTGLGYDSQNNKHVIVLITYKQKNLATREYQLECKLRYVNKKKCHSVDPPPRPIADVPPTWVDGKIFWLVDPNLGPVSQKCEIVSFDVETKEFQVLGGPPCSSYNDGNMSILQLQGALCVACSDKRSNALDIWMMKDAGIWSMEYHIELEEFSPQYSWEKTTPLAIDPTDGRILLSTGRSLGYIDPKTGAMETLYSNHGQPGDANFCPVICHESFVSTL</sequence>
<dbReference type="Pfam" id="PF08268">
    <property type="entry name" value="FBA_3"/>
    <property type="match status" value="2"/>
</dbReference>
<dbReference type="EMBL" id="JAUUTY010000007">
    <property type="protein sequence ID" value="KAK1605767.1"/>
    <property type="molecule type" value="Genomic_DNA"/>
</dbReference>
<dbReference type="Pfam" id="PF00646">
    <property type="entry name" value="F-box"/>
    <property type="match status" value="2"/>
</dbReference>
<accession>A0AAD8QNL4</accession>
<dbReference type="PANTHER" id="PTHR31111">
    <property type="entry name" value="BNAA05G37150D PROTEIN-RELATED"/>
    <property type="match status" value="1"/>
</dbReference>
<protein>
    <recommendedName>
        <fullName evidence="2">F-box domain-containing protein</fullName>
    </recommendedName>
</protein>
<dbReference type="SMART" id="SM00256">
    <property type="entry name" value="FBOX"/>
    <property type="match status" value="2"/>
</dbReference>
<dbReference type="InterPro" id="IPR013187">
    <property type="entry name" value="F-box-assoc_dom_typ3"/>
</dbReference>
<comment type="caution">
    <text evidence="3">The sequence shown here is derived from an EMBL/GenBank/DDBJ whole genome shotgun (WGS) entry which is preliminary data.</text>
</comment>
<keyword evidence="4" id="KW-1185">Reference proteome</keyword>
<dbReference type="InterPro" id="IPR036047">
    <property type="entry name" value="F-box-like_dom_sf"/>
</dbReference>
<proteinExistence type="predicted"/>
<evidence type="ECO:0000256" key="1">
    <source>
        <dbReference type="SAM" id="MobiDB-lite"/>
    </source>
</evidence>
<dbReference type="InterPro" id="IPR001810">
    <property type="entry name" value="F-box_dom"/>
</dbReference>
<dbReference type="InterPro" id="IPR017451">
    <property type="entry name" value="F-box-assoc_interact_dom"/>
</dbReference>
<feature type="compositionally biased region" description="Acidic residues" evidence="1">
    <location>
        <begin position="81"/>
        <end position="99"/>
    </location>
</feature>
<dbReference type="SUPFAM" id="SSF81383">
    <property type="entry name" value="F-box domain"/>
    <property type="match status" value="2"/>
</dbReference>
<feature type="region of interest" description="Disordered" evidence="1">
    <location>
        <begin position="68"/>
        <end position="99"/>
    </location>
</feature>
<evidence type="ECO:0000259" key="2">
    <source>
        <dbReference type="PROSITE" id="PS50181"/>
    </source>
</evidence>
<dbReference type="PANTHER" id="PTHR31111:SF136">
    <property type="entry name" value="F-BOX ASSOCIATED DOMAIN-CONTAINING PROTEIN"/>
    <property type="match status" value="1"/>
</dbReference>
<gene>
    <name evidence="3" type="ORF">QYE76_029440</name>
</gene>
<feature type="domain" description="F-box" evidence="2">
    <location>
        <begin position="4"/>
        <end position="49"/>
    </location>
</feature>
<dbReference type="NCBIfam" id="TIGR01640">
    <property type="entry name" value="F_box_assoc_1"/>
    <property type="match status" value="2"/>
</dbReference>
<name>A0AAD8QNL4_LOLMU</name>
<evidence type="ECO:0000313" key="3">
    <source>
        <dbReference type="EMBL" id="KAK1605767.1"/>
    </source>
</evidence>